<evidence type="ECO:0000256" key="1">
    <source>
        <dbReference type="SAM" id="MobiDB-lite"/>
    </source>
</evidence>
<reference evidence="2" key="1">
    <citation type="submission" date="2016-03" db="EMBL/GenBank/DDBJ databases">
        <title>Updated assembly of Pseudogymnoascus destructans, the fungus causing white-nose syndrome of bats.</title>
        <authorList>
            <person name="Palmer J.M."/>
            <person name="Drees K.P."/>
            <person name="Foster J.T."/>
            <person name="Lindner D.L."/>
        </authorList>
    </citation>
    <scope>NUCLEOTIDE SEQUENCE [LARGE SCALE GENOMIC DNA]</scope>
    <source>
        <strain evidence="2">20631-21</strain>
    </source>
</reference>
<dbReference type="eggNOG" id="ENOG502RNAE">
    <property type="taxonomic scope" value="Eukaryota"/>
</dbReference>
<gene>
    <name evidence="2" type="ORF">VC83_04115</name>
</gene>
<dbReference type="OrthoDB" id="3437037at2759"/>
<evidence type="ECO:0000313" key="2">
    <source>
        <dbReference type="EMBL" id="OAF59116.1"/>
    </source>
</evidence>
<sequence>MDTKLHRPRRSRRRSASPESPTCVVRDRHYYLQEAEEFGAEEERRSRLTQEERMAEDGRKLQRRLEQDAAITILLQPSPPIHMRRAHCRANECFITDASPRGDSLIMGDYRIALVSYNLEYFHILCLEKMIDLPLLAPSRFKLDTDSYWWNSGWPWAWGLMLRKWFQHSGCVDLAIIAEYIDAYNTFKAEVKAFSVPHTEWQLTHLNHCTADRGSCGCPPEPEGPGSSPTLKDYKTGETKACSISEVLQHPYVARLSTNIVIQGPLSPSFLVVPEQESKEAEPDNDDGSHLRLRSVSQGSTSTSRERRRAK</sequence>
<feature type="compositionally biased region" description="Basic and acidic residues" evidence="1">
    <location>
        <begin position="276"/>
        <end position="290"/>
    </location>
</feature>
<dbReference type="VEuPathDB" id="FungiDB:GMDG_04875"/>
<feature type="region of interest" description="Disordered" evidence="1">
    <location>
        <begin position="1"/>
        <end position="22"/>
    </location>
</feature>
<protein>
    <submittedName>
        <fullName evidence="2">Uncharacterized protein</fullName>
    </submittedName>
</protein>
<name>A0A177AAF9_9PEZI</name>
<dbReference type="GeneID" id="36287188"/>
<dbReference type="RefSeq" id="XP_024324400.1">
    <property type="nucleotide sequence ID" value="XM_024467751.1"/>
</dbReference>
<dbReference type="EMBL" id="KV441394">
    <property type="protein sequence ID" value="OAF59116.1"/>
    <property type="molecule type" value="Genomic_DNA"/>
</dbReference>
<feature type="region of interest" description="Disordered" evidence="1">
    <location>
        <begin position="273"/>
        <end position="311"/>
    </location>
</feature>
<feature type="compositionally biased region" description="Basic residues" evidence="1">
    <location>
        <begin position="1"/>
        <end position="15"/>
    </location>
</feature>
<proteinExistence type="predicted"/>
<dbReference type="AlphaFoldDB" id="A0A177AAF9"/>
<dbReference type="Proteomes" id="UP000077154">
    <property type="component" value="Unassembled WGS sequence"/>
</dbReference>
<feature type="region of interest" description="Disordered" evidence="1">
    <location>
        <begin position="41"/>
        <end position="60"/>
    </location>
</feature>
<organism evidence="2">
    <name type="scientific">Pseudogymnoascus destructans</name>
    <dbReference type="NCBI Taxonomy" id="655981"/>
    <lineage>
        <taxon>Eukaryota</taxon>
        <taxon>Fungi</taxon>
        <taxon>Dikarya</taxon>
        <taxon>Ascomycota</taxon>
        <taxon>Pezizomycotina</taxon>
        <taxon>Leotiomycetes</taxon>
        <taxon>Thelebolales</taxon>
        <taxon>Thelebolaceae</taxon>
        <taxon>Pseudogymnoascus</taxon>
    </lineage>
</organism>
<accession>A0A177AAF9</accession>